<sequence>MEKPILIESFQLLFPKLHRAYHEAKRDLQLAETFEEHEVTPSHNHYIVPPPAQLPYLNSYSSYSSLPMTHRSIHKRFLTDEIDATLVNSLRLMDLELRRKYQRTGQKLDGLCEDRFFCDFALKGRNVNSGALNKMLFNIALVTPEEQADKSGLGKIFKAVKRLNCDVFKCDKKL</sequence>
<dbReference type="Proteomes" id="UP000183832">
    <property type="component" value="Unassembled WGS sequence"/>
</dbReference>
<dbReference type="AlphaFoldDB" id="A0A1J1IZ98"/>
<evidence type="ECO:0000313" key="1">
    <source>
        <dbReference type="EMBL" id="CRL03913.1"/>
    </source>
</evidence>
<accession>A0A1J1IZ98</accession>
<organism evidence="1 2">
    <name type="scientific">Clunio marinus</name>
    <dbReference type="NCBI Taxonomy" id="568069"/>
    <lineage>
        <taxon>Eukaryota</taxon>
        <taxon>Metazoa</taxon>
        <taxon>Ecdysozoa</taxon>
        <taxon>Arthropoda</taxon>
        <taxon>Hexapoda</taxon>
        <taxon>Insecta</taxon>
        <taxon>Pterygota</taxon>
        <taxon>Neoptera</taxon>
        <taxon>Endopterygota</taxon>
        <taxon>Diptera</taxon>
        <taxon>Nematocera</taxon>
        <taxon>Chironomoidea</taxon>
        <taxon>Chironomidae</taxon>
        <taxon>Clunio</taxon>
    </lineage>
</organism>
<reference evidence="1 2" key="1">
    <citation type="submission" date="2015-04" db="EMBL/GenBank/DDBJ databases">
        <authorList>
            <person name="Syromyatnikov M.Y."/>
            <person name="Popov V.N."/>
        </authorList>
    </citation>
    <scope>NUCLEOTIDE SEQUENCE [LARGE SCALE GENOMIC DNA]</scope>
</reference>
<dbReference type="EMBL" id="CVRI01000060">
    <property type="protein sequence ID" value="CRL03913.1"/>
    <property type="molecule type" value="Genomic_DNA"/>
</dbReference>
<evidence type="ECO:0000313" key="2">
    <source>
        <dbReference type="Proteomes" id="UP000183832"/>
    </source>
</evidence>
<name>A0A1J1IZ98_9DIPT</name>
<proteinExistence type="predicted"/>
<dbReference type="OrthoDB" id="6372754at2759"/>
<protein>
    <submittedName>
        <fullName evidence="1">CLUMA_CG017034, isoform A</fullName>
    </submittedName>
</protein>
<keyword evidence="2" id="KW-1185">Reference proteome</keyword>
<gene>
    <name evidence="1" type="ORF">CLUMA_CG017034</name>
</gene>